<keyword evidence="8" id="KW-1185">Reference proteome</keyword>
<feature type="transmembrane region" description="Helical" evidence="6">
    <location>
        <begin position="335"/>
        <end position="356"/>
    </location>
</feature>
<feature type="transmembrane region" description="Helical" evidence="6">
    <location>
        <begin position="393"/>
        <end position="416"/>
    </location>
</feature>
<feature type="transmembrane region" description="Helical" evidence="6">
    <location>
        <begin position="93"/>
        <end position="121"/>
    </location>
</feature>
<keyword evidence="2" id="KW-1003">Cell membrane</keyword>
<reference evidence="7" key="1">
    <citation type="submission" date="2023-06" db="EMBL/GenBank/DDBJ databases">
        <title>Two novel species of Acinetobacter isolated from motorbike repairing workshop in Vietnam.</title>
        <authorList>
            <person name="Le N.T.T."/>
        </authorList>
    </citation>
    <scope>NUCLEOTIDE SEQUENCE</scope>
    <source>
        <strain evidence="7">VNH17</strain>
    </source>
</reference>
<dbReference type="Pfam" id="PF01943">
    <property type="entry name" value="Polysacc_synt"/>
    <property type="match status" value="1"/>
</dbReference>
<evidence type="ECO:0000256" key="1">
    <source>
        <dbReference type="ARBA" id="ARBA00004651"/>
    </source>
</evidence>
<dbReference type="InterPro" id="IPR050833">
    <property type="entry name" value="Poly_Biosynth_Transport"/>
</dbReference>
<keyword evidence="4 6" id="KW-1133">Transmembrane helix</keyword>
<evidence type="ECO:0000313" key="8">
    <source>
        <dbReference type="Proteomes" id="UP001168524"/>
    </source>
</evidence>
<protein>
    <submittedName>
        <fullName evidence="7">Flippase</fullName>
    </submittedName>
</protein>
<evidence type="ECO:0000256" key="4">
    <source>
        <dbReference type="ARBA" id="ARBA00022989"/>
    </source>
</evidence>
<dbReference type="InterPro" id="IPR002797">
    <property type="entry name" value="Polysacc_synth"/>
</dbReference>
<feature type="transmembrane region" description="Helical" evidence="6">
    <location>
        <begin position="127"/>
        <end position="148"/>
    </location>
</feature>
<gene>
    <name evidence="7" type="ORF">QTA56_15350</name>
</gene>
<feature type="transmembrane region" description="Helical" evidence="6">
    <location>
        <begin position="368"/>
        <end position="387"/>
    </location>
</feature>
<feature type="transmembrane region" description="Helical" evidence="6">
    <location>
        <begin position="225"/>
        <end position="250"/>
    </location>
</feature>
<dbReference type="CDD" id="cd13128">
    <property type="entry name" value="MATE_Wzx_like"/>
    <property type="match status" value="1"/>
</dbReference>
<feature type="transmembrane region" description="Helical" evidence="6">
    <location>
        <begin position="51"/>
        <end position="72"/>
    </location>
</feature>
<feature type="transmembrane region" description="Helical" evidence="6">
    <location>
        <begin position="265"/>
        <end position="281"/>
    </location>
</feature>
<dbReference type="PANTHER" id="PTHR30250:SF11">
    <property type="entry name" value="O-ANTIGEN TRANSPORTER-RELATED"/>
    <property type="match status" value="1"/>
</dbReference>
<evidence type="ECO:0000256" key="3">
    <source>
        <dbReference type="ARBA" id="ARBA00022692"/>
    </source>
</evidence>
<feature type="transmembrane region" description="Helical" evidence="6">
    <location>
        <begin position="181"/>
        <end position="204"/>
    </location>
</feature>
<accession>A0ABT7WSD2</accession>
<evidence type="ECO:0000313" key="7">
    <source>
        <dbReference type="EMBL" id="MDN0015597.1"/>
    </source>
</evidence>
<dbReference type="RefSeq" id="WP_267981862.1">
    <property type="nucleotide sequence ID" value="NZ_JAPQKF010000009.1"/>
</dbReference>
<sequence>MITLFSKLIDTEEKKRFITNFFSLATLQGLNYILPLLTLPYLVRVLGAEKFGLLAFATAIVGYFIVLTDYGFNFTATREISLNKENKEKLNEIFSSVMIIKSVLFFVSLIILTLLIIFFHKFNVNPWLYYLTFGSVLGQILFPVWFFQGMEQMRYITIINIISKVFFTIAIFILVKNSSDYLLVPFLTSLGTIFAGVYSLILIRKNFKIKFEIPKTNVILSYLKGGLNLFFTSVLSNLLTSSGTVILSFVSTNTVVGYYSAAEKLFRAIVGLFTPITQALYPISCRKVNQESNAKLYIKKLAIIIGGMALLVGMLVTIFSEKIITLVYGVAFQSYSYILAIMMIWLFFGVVNNIIGIQYLSASRKDKFYTSSFVVAGLVTMILNLVLIPHLFINGVLISMIVGEILLSICMLALIFRFKL</sequence>
<keyword evidence="5 6" id="KW-0472">Membrane</keyword>
<proteinExistence type="predicted"/>
<evidence type="ECO:0000256" key="5">
    <source>
        <dbReference type="ARBA" id="ARBA00023136"/>
    </source>
</evidence>
<feature type="transmembrane region" description="Helical" evidence="6">
    <location>
        <begin position="21"/>
        <end position="39"/>
    </location>
</feature>
<organism evidence="7 8">
    <name type="scientific">Acinetobacter thutiue</name>
    <dbReference type="NCBI Taxonomy" id="2998078"/>
    <lineage>
        <taxon>Bacteria</taxon>
        <taxon>Pseudomonadati</taxon>
        <taxon>Pseudomonadota</taxon>
        <taxon>Gammaproteobacteria</taxon>
        <taxon>Moraxellales</taxon>
        <taxon>Moraxellaceae</taxon>
        <taxon>Acinetobacter</taxon>
    </lineage>
</organism>
<evidence type="ECO:0000256" key="6">
    <source>
        <dbReference type="SAM" id="Phobius"/>
    </source>
</evidence>
<comment type="caution">
    <text evidence="7">The sequence shown here is derived from an EMBL/GenBank/DDBJ whole genome shotgun (WGS) entry which is preliminary data.</text>
</comment>
<evidence type="ECO:0000256" key="2">
    <source>
        <dbReference type="ARBA" id="ARBA00022475"/>
    </source>
</evidence>
<feature type="transmembrane region" description="Helical" evidence="6">
    <location>
        <begin position="155"/>
        <end position="175"/>
    </location>
</feature>
<dbReference type="PANTHER" id="PTHR30250">
    <property type="entry name" value="PST FAMILY PREDICTED COLANIC ACID TRANSPORTER"/>
    <property type="match status" value="1"/>
</dbReference>
<name>A0ABT7WSD2_9GAMM</name>
<feature type="transmembrane region" description="Helical" evidence="6">
    <location>
        <begin position="301"/>
        <end position="320"/>
    </location>
</feature>
<dbReference type="Proteomes" id="UP001168524">
    <property type="component" value="Unassembled WGS sequence"/>
</dbReference>
<keyword evidence="3 6" id="KW-0812">Transmembrane</keyword>
<comment type="subcellular location">
    <subcellularLocation>
        <location evidence="1">Cell membrane</location>
        <topology evidence="1">Multi-pass membrane protein</topology>
    </subcellularLocation>
</comment>
<dbReference type="EMBL" id="JAUDZE010000009">
    <property type="protein sequence ID" value="MDN0015597.1"/>
    <property type="molecule type" value="Genomic_DNA"/>
</dbReference>